<evidence type="ECO:0000256" key="1">
    <source>
        <dbReference type="SAM" id="MobiDB-lite"/>
    </source>
</evidence>
<feature type="non-terminal residue" evidence="2">
    <location>
        <position position="217"/>
    </location>
</feature>
<sequence>APPDLAFRRSSSSCWATQCHRPRARRLLPDPALEPPPGSIPRQIFQDLLRRHPLTPDPAQTLSDRRPRPSPAVCSNPRQPPPSDGHARTTTAAQQLRHRPAPLKRPLQEIRRRCRSTARCRRQSAIAVGSAAAPPPASPDPVNPSTGPRPATAGPPPSVATRRVPDRLPPPQPTPPPTAEPPAASSAARPCSLFPACGATQTRLVCPKTWFIYIYIY</sequence>
<proteinExistence type="predicted"/>
<dbReference type="EMBL" id="GDJX01024580">
    <property type="protein sequence ID" value="JAT43356.1"/>
    <property type="molecule type" value="Transcribed_RNA"/>
</dbReference>
<feature type="non-terminal residue" evidence="2">
    <location>
        <position position="1"/>
    </location>
</feature>
<accession>A0A1D1XLU2</accession>
<feature type="compositionally biased region" description="Low complexity" evidence="1">
    <location>
        <begin position="123"/>
        <end position="132"/>
    </location>
</feature>
<reference evidence="2" key="1">
    <citation type="submission" date="2015-07" db="EMBL/GenBank/DDBJ databases">
        <title>Transcriptome Assembly of Anthurium amnicola.</title>
        <authorList>
            <person name="Suzuki J."/>
        </authorList>
    </citation>
    <scope>NUCLEOTIDE SEQUENCE</scope>
</reference>
<protein>
    <submittedName>
        <fullName evidence="2">Uncharacterized protein</fullName>
    </submittedName>
</protein>
<name>A0A1D1XLU2_9ARAE</name>
<evidence type="ECO:0000313" key="2">
    <source>
        <dbReference type="EMBL" id="JAT43356.1"/>
    </source>
</evidence>
<feature type="region of interest" description="Disordered" evidence="1">
    <location>
        <begin position="49"/>
        <end position="188"/>
    </location>
</feature>
<feature type="compositionally biased region" description="Pro residues" evidence="1">
    <location>
        <begin position="133"/>
        <end position="142"/>
    </location>
</feature>
<organism evidence="2">
    <name type="scientific">Anthurium amnicola</name>
    <dbReference type="NCBI Taxonomy" id="1678845"/>
    <lineage>
        <taxon>Eukaryota</taxon>
        <taxon>Viridiplantae</taxon>
        <taxon>Streptophyta</taxon>
        <taxon>Embryophyta</taxon>
        <taxon>Tracheophyta</taxon>
        <taxon>Spermatophyta</taxon>
        <taxon>Magnoliopsida</taxon>
        <taxon>Liliopsida</taxon>
        <taxon>Araceae</taxon>
        <taxon>Pothoideae</taxon>
        <taxon>Potheae</taxon>
        <taxon>Anthurium</taxon>
    </lineage>
</organism>
<gene>
    <name evidence="2" type="ORF">g.94197</name>
</gene>
<dbReference type="AlphaFoldDB" id="A0A1D1XLU2"/>
<feature type="compositionally biased region" description="Pro residues" evidence="1">
    <location>
        <begin position="167"/>
        <end position="180"/>
    </location>
</feature>
<feature type="compositionally biased region" description="Basic residues" evidence="1">
    <location>
        <begin position="112"/>
        <end position="122"/>
    </location>
</feature>
<feature type="compositionally biased region" description="Low complexity" evidence="1">
    <location>
        <begin position="143"/>
        <end position="152"/>
    </location>
</feature>